<protein>
    <recommendedName>
        <fullName evidence="4">DUF155 domain-containing protein</fullName>
    </recommendedName>
</protein>
<comment type="caution">
    <text evidence="2">The sequence shown here is derived from an EMBL/GenBank/DDBJ whole genome shotgun (WGS) entry which is preliminary data.</text>
</comment>
<evidence type="ECO:0000313" key="2">
    <source>
        <dbReference type="EMBL" id="TEB05060.1"/>
    </source>
</evidence>
<evidence type="ECO:0000313" key="3">
    <source>
        <dbReference type="Proteomes" id="UP000298324"/>
    </source>
</evidence>
<keyword evidence="1" id="KW-0812">Transmembrane</keyword>
<dbReference type="RefSeq" id="WP_134219317.1">
    <property type="nucleotide sequence ID" value="NZ_QFGA01000003.1"/>
</dbReference>
<keyword evidence="1" id="KW-0472">Membrane</keyword>
<proteinExistence type="predicted"/>
<organism evidence="2 3">
    <name type="scientific">Pelotomaculum schinkii</name>
    <dbReference type="NCBI Taxonomy" id="78350"/>
    <lineage>
        <taxon>Bacteria</taxon>
        <taxon>Bacillati</taxon>
        <taxon>Bacillota</taxon>
        <taxon>Clostridia</taxon>
        <taxon>Eubacteriales</taxon>
        <taxon>Desulfotomaculaceae</taxon>
        <taxon>Pelotomaculum</taxon>
    </lineage>
</organism>
<evidence type="ECO:0000256" key="1">
    <source>
        <dbReference type="SAM" id="Phobius"/>
    </source>
</evidence>
<dbReference type="Proteomes" id="UP000298324">
    <property type="component" value="Unassembled WGS sequence"/>
</dbReference>
<keyword evidence="1" id="KW-1133">Transmembrane helix</keyword>
<reference evidence="2 3" key="1">
    <citation type="journal article" date="2018" name="Environ. Microbiol.">
        <title>Novel energy conservation strategies and behaviour of Pelotomaculum schinkii driving syntrophic propionate catabolism.</title>
        <authorList>
            <person name="Hidalgo-Ahumada C.A.P."/>
            <person name="Nobu M.K."/>
            <person name="Narihiro T."/>
            <person name="Tamaki H."/>
            <person name="Liu W.T."/>
            <person name="Kamagata Y."/>
            <person name="Stams A.J.M."/>
            <person name="Imachi H."/>
            <person name="Sousa D.Z."/>
        </authorList>
    </citation>
    <scope>NUCLEOTIDE SEQUENCE [LARGE SCALE GENOMIC DNA]</scope>
    <source>
        <strain evidence="2 3">HH</strain>
    </source>
</reference>
<name>A0A4Y7R8U2_9FIRM</name>
<keyword evidence="3" id="KW-1185">Reference proteome</keyword>
<dbReference type="EMBL" id="QFGA01000003">
    <property type="protein sequence ID" value="TEB05060.1"/>
    <property type="molecule type" value="Genomic_DNA"/>
</dbReference>
<feature type="transmembrane region" description="Helical" evidence="1">
    <location>
        <begin position="331"/>
        <end position="352"/>
    </location>
</feature>
<dbReference type="AlphaFoldDB" id="A0A4Y7R8U2"/>
<accession>A0A4Y7R8U2</accession>
<sequence>MKNSIWVYRLFDIAEEIRLEQVEKILAQRQAARMRLSRIRPKSIQFKNPPIAVELGEDTVAAGGRSLNVSFTGKVYDLGVIAIIMRIPLLEGAAYQNAVELATILYNDEGIETVFIQQLDKMRKILAEALVKEVYSGFVEDFTVYYFREWDQNWDPIPLLLAEQEPVSEQVRRETLRNSFSYTPDDHTIITWDSALVYDPSGSADIPDLLEFANSQLLELRYYDSLLTGELSTMYDAIEEAERVGSFRRLGHYRRIMNQLMELIADITEITERIDNSLKVTEDVFYARIYGTALSILRTRSWAESIDRKINIINQTYTMLSNRTVNQRSEVLELVIILLILLELILGIIQALT</sequence>
<gene>
    <name evidence="2" type="ORF">Psch_03823</name>
</gene>
<evidence type="ECO:0008006" key="4">
    <source>
        <dbReference type="Google" id="ProtNLM"/>
    </source>
</evidence>